<dbReference type="NCBIfam" id="TIGR00067">
    <property type="entry name" value="glut_race"/>
    <property type="match status" value="1"/>
</dbReference>
<dbReference type="RefSeq" id="WP_103374574.1">
    <property type="nucleotide sequence ID" value="NZ_CP133983.1"/>
</dbReference>
<dbReference type="PROSITE" id="PS00924">
    <property type="entry name" value="ASP_GLU_RACEMASE_2"/>
    <property type="match status" value="1"/>
</dbReference>
<protein>
    <recommendedName>
        <fullName evidence="2 7">Glutamate racemase</fullName>
        <ecNumber evidence="2 7">5.1.1.3</ecNumber>
    </recommendedName>
</protein>
<dbReference type="PANTHER" id="PTHR21198:SF3">
    <property type="entry name" value="GLUTAMATE RACEMASE"/>
    <property type="match status" value="1"/>
</dbReference>
<dbReference type="InterPro" id="IPR033134">
    <property type="entry name" value="Asp/Glu_racemase_AS_2"/>
</dbReference>
<accession>A0ABM6RQV5</accession>
<dbReference type="InterPro" id="IPR015942">
    <property type="entry name" value="Asp/Glu/hydantoin_racemase"/>
</dbReference>
<evidence type="ECO:0000256" key="3">
    <source>
        <dbReference type="ARBA" id="ARBA00022960"/>
    </source>
</evidence>
<evidence type="ECO:0000256" key="1">
    <source>
        <dbReference type="ARBA" id="ARBA00001602"/>
    </source>
</evidence>
<gene>
    <name evidence="7" type="primary">murI</name>
    <name evidence="8" type="ORF">BXT84_07115</name>
</gene>
<evidence type="ECO:0000256" key="6">
    <source>
        <dbReference type="ARBA" id="ARBA00023316"/>
    </source>
</evidence>
<feature type="active site" description="Proton donor/acceptor" evidence="7">
    <location>
        <position position="194"/>
    </location>
</feature>
<proteinExistence type="inferred from homology"/>
<reference evidence="8 9" key="1">
    <citation type="journal article" date="2019" name="Sci. Rep.">
        <title>Sulfobacillus thermotolerans: new insights into resistance and metabolic capacities of acidophilic chemolithotrophs.</title>
        <authorList>
            <person name="Panyushkina A.E."/>
            <person name="Babenko V.V."/>
            <person name="Nikitina A.S."/>
            <person name="Selezneva O.V."/>
            <person name="Tsaplina I.A."/>
            <person name="Letarova M.A."/>
            <person name="Kostryukova E.S."/>
            <person name="Letarov A.V."/>
        </authorList>
    </citation>
    <scope>NUCLEOTIDE SEQUENCE [LARGE SCALE GENOMIC DNA]</scope>
    <source>
        <strain evidence="8 9">Kr1</strain>
    </source>
</reference>
<feature type="binding site" evidence="7">
    <location>
        <begin position="20"/>
        <end position="21"/>
    </location>
    <ligand>
        <name>substrate</name>
    </ligand>
</feature>
<comment type="catalytic activity">
    <reaction evidence="1 7">
        <text>L-glutamate = D-glutamate</text>
        <dbReference type="Rhea" id="RHEA:12813"/>
        <dbReference type="ChEBI" id="CHEBI:29985"/>
        <dbReference type="ChEBI" id="CHEBI:29986"/>
        <dbReference type="EC" id="5.1.1.3"/>
    </reaction>
</comment>
<dbReference type="InterPro" id="IPR004391">
    <property type="entry name" value="Glu_race"/>
</dbReference>
<evidence type="ECO:0000256" key="5">
    <source>
        <dbReference type="ARBA" id="ARBA00023235"/>
    </source>
</evidence>
<name>A0ABM6RQV5_9FIRM</name>
<dbReference type="Pfam" id="PF01177">
    <property type="entry name" value="Asp_Glu_race"/>
    <property type="match status" value="1"/>
</dbReference>
<feature type="binding site" evidence="7">
    <location>
        <begin position="52"/>
        <end position="53"/>
    </location>
    <ligand>
        <name>substrate</name>
    </ligand>
</feature>
<organism evidence="8 9">
    <name type="scientific">Sulfobacillus thermotolerans</name>
    <dbReference type="NCBI Taxonomy" id="338644"/>
    <lineage>
        <taxon>Bacteria</taxon>
        <taxon>Bacillati</taxon>
        <taxon>Bacillota</taxon>
        <taxon>Clostridia</taxon>
        <taxon>Eubacteriales</taxon>
        <taxon>Clostridiales Family XVII. Incertae Sedis</taxon>
        <taxon>Sulfobacillus</taxon>
    </lineage>
</organism>
<dbReference type="Proteomes" id="UP000325292">
    <property type="component" value="Chromosome"/>
</dbReference>
<dbReference type="EMBL" id="CP019454">
    <property type="protein sequence ID" value="AUW93741.1"/>
    <property type="molecule type" value="Genomic_DNA"/>
</dbReference>
<keyword evidence="5 7" id="KW-0413">Isomerase</keyword>
<dbReference type="Gene3D" id="3.40.50.1860">
    <property type="match status" value="2"/>
</dbReference>
<sequence>MDAVNEKGWLATSQPIAIFDSGEGGLTVLKRAWALYPGEDFIYGADSSHFPYGSRSLDNVRELFLRFLDFFLDQHVKAVVIACNTATAAALEEAQRRSPVPVIGVVDPGAHRAARLSSSGRIAVLSTYATYQSEVYRYAIARYNEGAQVVQHPCPVLVTMAESGDTDTEQARLAVRECLTTVFREDVDTVVLGCTHFPHMERIFYQEVAGRAEIVDPGYETAKHLTAVLGPLKQQEGGTMRFYTTGQTEEFDRISAVLWPGMTIRATALQWRNGHYVEEKYES</sequence>
<evidence type="ECO:0000313" key="8">
    <source>
        <dbReference type="EMBL" id="AUW93741.1"/>
    </source>
</evidence>
<keyword evidence="4 7" id="KW-0573">Peptidoglycan synthesis</keyword>
<dbReference type="SUPFAM" id="SSF53681">
    <property type="entry name" value="Aspartate/glutamate racemase"/>
    <property type="match status" value="2"/>
</dbReference>
<feature type="binding site" evidence="7">
    <location>
        <begin position="84"/>
        <end position="85"/>
    </location>
    <ligand>
        <name>substrate</name>
    </ligand>
</feature>
<comment type="similarity">
    <text evidence="7">Belongs to the aspartate/glutamate racemases family.</text>
</comment>
<evidence type="ECO:0000313" key="9">
    <source>
        <dbReference type="Proteomes" id="UP000325292"/>
    </source>
</evidence>
<evidence type="ECO:0000256" key="4">
    <source>
        <dbReference type="ARBA" id="ARBA00022984"/>
    </source>
</evidence>
<evidence type="ECO:0000256" key="7">
    <source>
        <dbReference type="HAMAP-Rule" id="MF_00258"/>
    </source>
</evidence>
<dbReference type="InterPro" id="IPR018187">
    <property type="entry name" value="Asp/Glu_racemase_AS_1"/>
</dbReference>
<dbReference type="HAMAP" id="MF_00258">
    <property type="entry name" value="Glu_racemase"/>
    <property type="match status" value="1"/>
</dbReference>
<comment type="pathway">
    <text evidence="7">Cell wall biogenesis; peptidoglycan biosynthesis.</text>
</comment>
<dbReference type="InterPro" id="IPR001920">
    <property type="entry name" value="Asp/Glu_race"/>
</dbReference>
<dbReference type="EC" id="5.1.1.3" evidence="2 7"/>
<evidence type="ECO:0000256" key="2">
    <source>
        <dbReference type="ARBA" id="ARBA00013090"/>
    </source>
</evidence>
<comment type="function">
    <text evidence="7">Provides the (R)-glutamate required for cell wall biosynthesis.</text>
</comment>
<keyword evidence="3 7" id="KW-0133">Cell shape</keyword>
<keyword evidence="9" id="KW-1185">Reference proteome</keyword>
<dbReference type="PANTHER" id="PTHR21198">
    <property type="entry name" value="GLUTAMATE RACEMASE"/>
    <property type="match status" value="1"/>
</dbReference>
<keyword evidence="6 7" id="KW-0961">Cell wall biogenesis/degradation</keyword>
<dbReference type="PROSITE" id="PS00923">
    <property type="entry name" value="ASP_GLU_RACEMASE_1"/>
    <property type="match status" value="1"/>
</dbReference>
<feature type="binding site" evidence="7">
    <location>
        <begin position="195"/>
        <end position="196"/>
    </location>
    <ligand>
        <name>substrate</name>
    </ligand>
</feature>
<feature type="active site" description="Proton donor/acceptor" evidence="7">
    <location>
        <position position="83"/>
    </location>
</feature>